<dbReference type="AlphaFoldDB" id="X6L851"/>
<dbReference type="EMBL" id="ASPP01047559">
    <property type="protein sequence ID" value="ETN98127.1"/>
    <property type="molecule type" value="Genomic_DNA"/>
</dbReference>
<protein>
    <submittedName>
        <fullName evidence="1">Uncharacterized protein</fullName>
    </submittedName>
</protein>
<feature type="non-terminal residue" evidence="1">
    <location>
        <position position="1"/>
    </location>
</feature>
<name>X6L851_RETFI</name>
<evidence type="ECO:0000313" key="2">
    <source>
        <dbReference type="Proteomes" id="UP000023152"/>
    </source>
</evidence>
<gene>
    <name evidence="1" type="ORF">RFI_39390</name>
</gene>
<reference evidence="1 2" key="1">
    <citation type="journal article" date="2013" name="Curr. Biol.">
        <title>The Genome of the Foraminiferan Reticulomyxa filosa.</title>
        <authorList>
            <person name="Glockner G."/>
            <person name="Hulsmann N."/>
            <person name="Schleicher M."/>
            <person name="Noegel A.A."/>
            <person name="Eichinger L."/>
            <person name="Gallinger C."/>
            <person name="Pawlowski J."/>
            <person name="Sierra R."/>
            <person name="Euteneuer U."/>
            <person name="Pillet L."/>
            <person name="Moustafa A."/>
            <person name="Platzer M."/>
            <person name="Groth M."/>
            <person name="Szafranski K."/>
            <person name="Schliwa M."/>
        </authorList>
    </citation>
    <scope>NUCLEOTIDE SEQUENCE [LARGE SCALE GENOMIC DNA]</scope>
</reference>
<accession>X6L851</accession>
<comment type="caution">
    <text evidence="1">The sequence shown here is derived from an EMBL/GenBank/DDBJ whole genome shotgun (WGS) entry which is preliminary data.</text>
</comment>
<organism evidence="1 2">
    <name type="scientific">Reticulomyxa filosa</name>
    <dbReference type="NCBI Taxonomy" id="46433"/>
    <lineage>
        <taxon>Eukaryota</taxon>
        <taxon>Sar</taxon>
        <taxon>Rhizaria</taxon>
        <taxon>Retaria</taxon>
        <taxon>Foraminifera</taxon>
        <taxon>Monothalamids</taxon>
        <taxon>Reticulomyxidae</taxon>
        <taxon>Reticulomyxa</taxon>
    </lineage>
</organism>
<sequence>KLSFIGLYFAIEKKSFKTFICRKQIIKLVMVPIVILKDSMDIEASNESDMLNELFGNSGIGINDSGTTLSQDQVNKRNQQWILKLSENDDMNTKKKE</sequence>
<evidence type="ECO:0000313" key="1">
    <source>
        <dbReference type="EMBL" id="ETN98127.1"/>
    </source>
</evidence>
<dbReference type="Proteomes" id="UP000023152">
    <property type="component" value="Unassembled WGS sequence"/>
</dbReference>
<proteinExistence type="predicted"/>
<keyword evidence="2" id="KW-1185">Reference proteome</keyword>